<comment type="subcellular location">
    <subcellularLocation>
        <location evidence="1">Cell membrane</location>
        <topology evidence="1">Multi-pass membrane protein</topology>
    </subcellularLocation>
</comment>
<dbReference type="Proteomes" id="UP000183868">
    <property type="component" value="Chromosome"/>
</dbReference>
<reference evidence="9 10" key="1">
    <citation type="submission" date="2011-09" db="EMBL/GenBank/DDBJ databases">
        <title>The permanent draft genome of Caldithrix abyssi DSM 13497.</title>
        <authorList>
            <consortium name="US DOE Joint Genome Institute (JGI-PGF)"/>
            <person name="Lucas S."/>
            <person name="Han J."/>
            <person name="Lapidus A."/>
            <person name="Bruce D."/>
            <person name="Goodwin L."/>
            <person name="Pitluck S."/>
            <person name="Peters L."/>
            <person name="Kyrpides N."/>
            <person name="Mavromatis K."/>
            <person name="Ivanova N."/>
            <person name="Mikhailova N."/>
            <person name="Chertkov O."/>
            <person name="Detter J.C."/>
            <person name="Tapia R."/>
            <person name="Han C."/>
            <person name="Land M."/>
            <person name="Hauser L."/>
            <person name="Markowitz V."/>
            <person name="Cheng J.-F."/>
            <person name="Hugenholtz P."/>
            <person name="Woyke T."/>
            <person name="Wu D."/>
            <person name="Spring S."/>
            <person name="Brambilla E."/>
            <person name="Klenk H.-P."/>
            <person name="Eisen J.A."/>
        </authorList>
    </citation>
    <scope>NUCLEOTIDE SEQUENCE [LARGE SCALE GENOMIC DNA]</scope>
    <source>
        <strain evidence="9 10">DSM 13497</strain>
    </source>
</reference>
<dbReference type="PANTHER" id="PTHR33452:SF7">
    <property type="entry name" value="DOXX FAMILY PROTEIN"/>
    <property type="match status" value="1"/>
</dbReference>
<feature type="transmembrane region" description="Helical" evidence="7">
    <location>
        <begin position="86"/>
        <end position="108"/>
    </location>
</feature>
<keyword evidence="5 7" id="KW-1133">Transmembrane helix</keyword>
<evidence type="ECO:0000256" key="4">
    <source>
        <dbReference type="ARBA" id="ARBA00022692"/>
    </source>
</evidence>
<dbReference type="InterPro" id="IPR032808">
    <property type="entry name" value="DoxX"/>
</dbReference>
<dbReference type="AlphaFoldDB" id="H1XQD6"/>
<reference evidence="8 11" key="2">
    <citation type="submission" date="2016-11" db="EMBL/GenBank/DDBJ databases">
        <title>Genomic analysis of Caldithrix abyssi and proposal of a novel bacterial phylum Caldithrichaeota.</title>
        <authorList>
            <person name="Kublanov I."/>
            <person name="Sigalova O."/>
            <person name="Gavrilov S."/>
            <person name="Lebedinsky A."/>
            <person name="Ivanova N."/>
            <person name="Daum C."/>
            <person name="Reddy T."/>
            <person name="Klenk H.P."/>
            <person name="Goker M."/>
            <person name="Reva O."/>
            <person name="Miroshnichenko M."/>
            <person name="Kyprides N."/>
            <person name="Woyke T."/>
            <person name="Gelfand M."/>
        </authorList>
    </citation>
    <scope>NUCLEOTIDE SEQUENCE [LARGE SCALE GENOMIC DNA]</scope>
    <source>
        <strain evidence="8 11">LF13</strain>
    </source>
</reference>
<evidence type="ECO:0000313" key="10">
    <source>
        <dbReference type="Proteomes" id="UP000004671"/>
    </source>
</evidence>
<dbReference type="InParanoid" id="H1XQD6"/>
<evidence type="ECO:0000256" key="2">
    <source>
        <dbReference type="ARBA" id="ARBA00006679"/>
    </source>
</evidence>
<evidence type="ECO:0000256" key="6">
    <source>
        <dbReference type="ARBA" id="ARBA00023136"/>
    </source>
</evidence>
<keyword evidence="4 7" id="KW-0812">Transmembrane</keyword>
<dbReference type="Proteomes" id="UP000004671">
    <property type="component" value="Chromosome"/>
</dbReference>
<feature type="transmembrane region" description="Helical" evidence="7">
    <location>
        <begin position="59"/>
        <end position="79"/>
    </location>
</feature>
<gene>
    <name evidence="8" type="ORF">Cabys_3183</name>
    <name evidence="9" type="ORF">Calab_0378</name>
</gene>
<keyword evidence="6 7" id="KW-0472">Membrane</keyword>
<dbReference type="STRING" id="880073.Cabys_3183"/>
<comment type="similarity">
    <text evidence="2">Belongs to the DoxX family.</text>
</comment>
<evidence type="ECO:0000256" key="5">
    <source>
        <dbReference type="ARBA" id="ARBA00022989"/>
    </source>
</evidence>
<dbReference type="PaxDb" id="880073-Calab_0378"/>
<evidence type="ECO:0000313" key="8">
    <source>
        <dbReference type="EMBL" id="APF19931.1"/>
    </source>
</evidence>
<dbReference type="eggNOG" id="COG2259">
    <property type="taxonomic scope" value="Bacteria"/>
</dbReference>
<dbReference type="FunCoup" id="H1XQD6">
    <property type="interactions" value="136"/>
</dbReference>
<dbReference type="KEGG" id="caby:Cabys_3183"/>
<sequence>MKEFYLKYKNFIQNLTDLPPLFFRLILSYGFFEPALKKLNNIDSIAQWFASMNYPFPTLNAYLAGITEFSGSILLLLGLGTRLISLPLMFVMLVAIFTVHLGNGFAAGNNGFEIPLYYLLMLFSLTVSGAGKFSLDHVLGKKIGAK</sequence>
<proteinExistence type="inferred from homology"/>
<protein>
    <submittedName>
        <fullName evidence="9">DoxX family protein</fullName>
    </submittedName>
    <submittedName>
        <fullName evidence="8">Putative oxidoreductase</fullName>
    </submittedName>
</protein>
<dbReference type="GO" id="GO:0005886">
    <property type="term" value="C:plasma membrane"/>
    <property type="evidence" value="ECO:0007669"/>
    <property type="project" value="UniProtKB-SubCell"/>
</dbReference>
<dbReference type="Pfam" id="PF07681">
    <property type="entry name" value="DoxX"/>
    <property type="match status" value="1"/>
</dbReference>
<feature type="transmembrane region" description="Helical" evidence="7">
    <location>
        <begin position="114"/>
        <end position="135"/>
    </location>
</feature>
<name>H1XQD6_CALAY</name>
<evidence type="ECO:0000256" key="7">
    <source>
        <dbReference type="SAM" id="Phobius"/>
    </source>
</evidence>
<keyword evidence="10" id="KW-1185">Reference proteome</keyword>
<accession>H1XQD6</accession>
<dbReference type="EMBL" id="CM001402">
    <property type="protein sequence ID" value="EHO40023.1"/>
    <property type="molecule type" value="Genomic_DNA"/>
</dbReference>
<organism evidence="9 10">
    <name type="scientific">Caldithrix abyssi DSM 13497</name>
    <dbReference type="NCBI Taxonomy" id="880073"/>
    <lineage>
        <taxon>Bacteria</taxon>
        <taxon>Pseudomonadati</taxon>
        <taxon>Calditrichota</taxon>
        <taxon>Calditrichia</taxon>
        <taxon>Calditrichales</taxon>
        <taxon>Calditrichaceae</taxon>
        <taxon>Caldithrix</taxon>
    </lineage>
</organism>
<evidence type="ECO:0000256" key="3">
    <source>
        <dbReference type="ARBA" id="ARBA00022475"/>
    </source>
</evidence>
<evidence type="ECO:0000256" key="1">
    <source>
        <dbReference type="ARBA" id="ARBA00004651"/>
    </source>
</evidence>
<evidence type="ECO:0000313" key="11">
    <source>
        <dbReference type="Proteomes" id="UP000183868"/>
    </source>
</evidence>
<dbReference type="PANTHER" id="PTHR33452">
    <property type="entry name" value="OXIDOREDUCTASE CATD-RELATED"/>
    <property type="match status" value="1"/>
</dbReference>
<dbReference type="RefSeq" id="WP_006926934.1">
    <property type="nucleotide sequence ID" value="NZ_CM001402.1"/>
</dbReference>
<dbReference type="HOGENOM" id="CLU_058421_7_3_0"/>
<keyword evidence="3" id="KW-1003">Cell membrane</keyword>
<dbReference type="EMBL" id="CP018099">
    <property type="protein sequence ID" value="APF19931.1"/>
    <property type="molecule type" value="Genomic_DNA"/>
</dbReference>
<dbReference type="OrthoDB" id="1122432at2"/>
<evidence type="ECO:0000313" key="9">
    <source>
        <dbReference type="EMBL" id="EHO40023.1"/>
    </source>
</evidence>
<dbReference type="InterPro" id="IPR051907">
    <property type="entry name" value="DoxX-like_oxidoreductase"/>
</dbReference>